<evidence type="ECO:0000256" key="1">
    <source>
        <dbReference type="ARBA" id="ARBA00008987"/>
    </source>
</evidence>
<protein>
    <recommendedName>
        <fullName evidence="6">Thioredoxin</fullName>
    </recommendedName>
</protein>
<dbReference type="PRINTS" id="PR00421">
    <property type="entry name" value="THIOREDOXIN"/>
</dbReference>
<evidence type="ECO:0000256" key="2">
    <source>
        <dbReference type="ARBA" id="ARBA00022448"/>
    </source>
</evidence>
<dbReference type="Gene3D" id="3.40.30.10">
    <property type="entry name" value="Glutaredoxin"/>
    <property type="match status" value="1"/>
</dbReference>
<sequence>MKKILFACIVLALTLGSCSKKRNNNAPMTMQTTQANKTKEKKHMKVTEMNKAMFQEKIANLANTDKWEFKGDKPAIIDFYATWCGPCKATAPVVEEIAEEYDGQIDVYKVDVDKNEELAAWFDIRTIPTLLFIPGEGNPVTSVGAMTKPEFEKMIEQYLLKK</sequence>
<evidence type="ECO:0000256" key="4">
    <source>
        <dbReference type="ARBA" id="ARBA00023157"/>
    </source>
</evidence>
<dbReference type="CDD" id="cd02947">
    <property type="entry name" value="TRX_family"/>
    <property type="match status" value="1"/>
</dbReference>
<organism evidence="8 9">
    <name type="scientific">Prevotella brunnea</name>
    <dbReference type="NCBI Taxonomy" id="2508867"/>
    <lineage>
        <taxon>Bacteria</taxon>
        <taxon>Pseudomonadati</taxon>
        <taxon>Bacteroidota</taxon>
        <taxon>Bacteroidia</taxon>
        <taxon>Bacteroidales</taxon>
        <taxon>Prevotellaceae</taxon>
        <taxon>Prevotella</taxon>
    </lineage>
</organism>
<keyword evidence="2" id="KW-0813">Transport</keyword>
<evidence type="ECO:0000256" key="6">
    <source>
        <dbReference type="NCBIfam" id="TIGR01068"/>
    </source>
</evidence>
<comment type="caution">
    <text evidence="8">The sequence shown here is derived from an EMBL/GenBank/DDBJ whole genome shotgun (WGS) entry which is preliminary data.</text>
</comment>
<dbReference type="InterPro" id="IPR036249">
    <property type="entry name" value="Thioredoxin-like_sf"/>
</dbReference>
<name>A0A5C8GFS7_9BACT</name>
<dbReference type="EMBL" id="SDIK01000056">
    <property type="protein sequence ID" value="TXJ60833.1"/>
    <property type="molecule type" value="Genomic_DNA"/>
</dbReference>
<dbReference type="PANTHER" id="PTHR45663:SF11">
    <property type="entry name" value="GEO12009P1"/>
    <property type="match status" value="1"/>
</dbReference>
<evidence type="ECO:0000256" key="3">
    <source>
        <dbReference type="ARBA" id="ARBA00022982"/>
    </source>
</evidence>
<evidence type="ECO:0000313" key="9">
    <source>
        <dbReference type="Proteomes" id="UP000321612"/>
    </source>
</evidence>
<dbReference type="InterPro" id="IPR013766">
    <property type="entry name" value="Thioredoxin_domain"/>
</dbReference>
<comment type="similarity">
    <text evidence="1">Belongs to the thioredoxin family.</text>
</comment>
<dbReference type="GO" id="GO:0045454">
    <property type="term" value="P:cell redox homeostasis"/>
    <property type="evidence" value="ECO:0007669"/>
    <property type="project" value="TreeGrafter"/>
</dbReference>
<dbReference type="OrthoDB" id="9790390at2"/>
<keyword evidence="4" id="KW-1015">Disulfide bond</keyword>
<dbReference type="GO" id="GO:0005829">
    <property type="term" value="C:cytosol"/>
    <property type="evidence" value="ECO:0007669"/>
    <property type="project" value="TreeGrafter"/>
</dbReference>
<dbReference type="PROSITE" id="PS51352">
    <property type="entry name" value="THIOREDOXIN_2"/>
    <property type="match status" value="1"/>
</dbReference>
<feature type="domain" description="Thioredoxin" evidence="7">
    <location>
        <begin position="20"/>
        <end position="160"/>
    </location>
</feature>
<keyword evidence="3" id="KW-0249">Electron transport</keyword>
<reference evidence="9" key="1">
    <citation type="submission" date="2019-05" db="EMBL/GenBank/DDBJ databases">
        <title>Prevotella brunnea sp. nov., isolated from a wound of a patient.</title>
        <authorList>
            <person name="Buhl M."/>
        </authorList>
    </citation>
    <scope>NUCLEOTIDE SEQUENCE [LARGE SCALE GENOMIC DNA]</scope>
    <source>
        <strain evidence="9">A2672</strain>
    </source>
</reference>
<dbReference type="RefSeq" id="WP_147785658.1">
    <property type="nucleotide sequence ID" value="NZ_SDIK01000056.1"/>
</dbReference>
<dbReference type="InterPro" id="IPR017937">
    <property type="entry name" value="Thioredoxin_CS"/>
</dbReference>
<evidence type="ECO:0000259" key="7">
    <source>
        <dbReference type="PROSITE" id="PS51352"/>
    </source>
</evidence>
<dbReference type="Proteomes" id="UP000321612">
    <property type="component" value="Unassembled WGS sequence"/>
</dbReference>
<dbReference type="SUPFAM" id="SSF52833">
    <property type="entry name" value="Thioredoxin-like"/>
    <property type="match status" value="1"/>
</dbReference>
<dbReference type="InterPro" id="IPR005746">
    <property type="entry name" value="Thioredoxin"/>
</dbReference>
<dbReference type="NCBIfam" id="TIGR01068">
    <property type="entry name" value="thioredoxin"/>
    <property type="match status" value="1"/>
</dbReference>
<evidence type="ECO:0000256" key="5">
    <source>
        <dbReference type="ARBA" id="ARBA00023284"/>
    </source>
</evidence>
<keyword evidence="9" id="KW-1185">Reference proteome</keyword>
<dbReference type="AlphaFoldDB" id="A0A5C8GFS7"/>
<dbReference type="PROSITE" id="PS00194">
    <property type="entry name" value="THIOREDOXIN_1"/>
    <property type="match status" value="1"/>
</dbReference>
<dbReference type="GO" id="GO:0015035">
    <property type="term" value="F:protein-disulfide reductase activity"/>
    <property type="evidence" value="ECO:0007669"/>
    <property type="project" value="UniProtKB-UniRule"/>
</dbReference>
<accession>A0A5C8GFS7</accession>
<keyword evidence="5" id="KW-0676">Redox-active center</keyword>
<dbReference type="Pfam" id="PF00085">
    <property type="entry name" value="Thioredoxin"/>
    <property type="match status" value="1"/>
</dbReference>
<proteinExistence type="inferred from homology"/>
<gene>
    <name evidence="8" type="primary">trxA</name>
    <name evidence="8" type="ORF">ETF27_07605</name>
</gene>
<evidence type="ECO:0000313" key="8">
    <source>
        <dbReference type="EMBL" id="TXJ60833.1"/>
    </source>
</evidence>
<dbReference type="PROSITE" id="PS51257">
    <property type="entry name" value="PROKAR_LIPOPROTEIN"/>
    <property type="match status" value="1"/>
</dbReference>
<dbReference type="PANTHER" id="PTHR45663">
    <property type="entry name" value="GEO12009P1"/>
    <property type="match status" value="1"/>
</dbReference>